<evidence type="ECO:0000313" key="2">
    <source>
        <dbReference type="Proteomes" id="UP000242146"/>
    </source>
</evidence>
<gene>
    <name evidence="1" type="ORF">DM01DRAFT_1338600</name>
</gene>
<organism evidence="1 2">
    <name type="scientific">Hesseltinella vesiculosa</name>
    <dbReference type="NCBI Taxonomy" id="101127"/>
    <lineage>
        <taxon>Eukaryota</taxon>
        <taxon>Fungi</taxon>
        <taxon>Fungi incertae sedis</taxon>
        <taxon>Mucoromycota</taxon>
        <taxon>Mucoromycotina</taxon>
        <taxon>Mucoromycetes</taxon>
        <taxon>Mucorales</taxon>
        <taxon>Cunninghamellaceae</taxon>
        <taxon>Hesseltinella</taxon>
    </lineage>
</organism>
<dbReference type="InterPro" id="IPR036412">
    <property type="entry name" value="HAD-like_sf"/>
</dbReference>
<dbReference type="InterPro" id="IPR023214">
    <property type="entry name" value="HAD_sf"/>
</dbReference>
<dbReference type="EMBL" id="MCGT01000029">
    <property type="protein sequence ID" value="ORX48539.1"/>
    <property type="molecule type" value="Genomic_DNA"/>
</dbReference>
<comment type="caution">
    <text evidence="1">The sequence shown here is derived from an EMBL/GenBank/DDBJ whole genome shotgun (WGS) entry which is preliminary data.</text>
</comment>
<keyword evidence="2" id="KW-1185">Reference proteome</keyword>
<evidence type="ECO:0000313" key="1">
    <source>
        <dbReference type="EMBL" id="ORX48539.1"/>
    </source>
</evidence>
<reference evidence="1 2" key="1">
    <citation type="submission" date="2016-07" db="EMBL/GenBank/DDBJ databases">
        <title>Pervasive Adenine N6-methylation of Active Genes in Fungi.</title>
        <authorList>
            <consortium name="DOE Joint Genome Institute"/>
            <person name="Mondo S.J."/>
            <person name="Dannebaum R.O."/>
            <person name="Kuo R.C."/>
            <person name="Labutti K."/>
            <person name="Haridas S."/>
            <person name="Kuo A."/>
            <person name="Salamov A."/>
            <person name="Ahrendt S.R."/>
            <person name="Lipzen A."/>
            <person name="Sullivan W."/>
            <person name="Andreopoulos W.B."/>
            <person name="Clum A."/>
            <person name="Lindquist E."/>
            <person name="Daum C."/>
            <person name="Ramamoorthy G.K."/>
            <person name="Gryganskyi A."/>
            <person name="Culley D."/>
            <person name="Magnuson J.K."/>
            <person name="James T.Y."/>
            <person name="O'Malley M.A."/>
            <person name="Stajich J.E."/>
            <person name="Spatafora J.W."/>
            <person name="Visel A."/>
            <person name="Grigoriev I.V."/>
        </authorList>
    </citation>
    <scope>NUCLEOTIDE SEQUENCE [LARGE SCALE GENOMIC DNA]</scope>
    <source>
        <strain evidence="1 2">NRRL 3301</strain>
    </source>
</reference>
<name>A0A1X2G9K1_9FUNG</name>
<protein>
    <recommendedName>
        <fullName evidence="3">HAD-like protein</fullName>
    </recommendedName>
</protein>
<dbReference type="InterPro" id="IPR050849">
    <property type="entry name" value="HAD-like_hydrolase_phosphatase"/>
</dbReference>
<proteinExistence type="predicted"/>
<dbReference type="OrthoDB" id="10255128at2759"/>
<dbReference type="Proteomes" id="UP000242146">
    <property type="component" value="Unassembled WGS sequence"/>
</dbReference>
<dbReference type="Pfam" id="PF12710">
    <property type="entry name" value="HAD"/>
    <property type="match status" value="1"/>
</dbReference>
<dbReference type="Gene3D" id="3.40.50.1000">
    <property type="entry name" value="HAD superfamily/HAD-like"/>
    <property type="match status" value="1"/>
</dbReference>
<dbReference type="PANTHER" id="PTHR28181">
    <property type="entry name" value="UPF0655 PROTEIN YCR015C"/>
    <property type="match status" value="1"/>
</dbReference>
<evidence type="ECO:0008006" key="3">
    <source>
        <dbReference type="Google" id="ProtNLM"/>
    </source>
</evidence>
<sequence>MSSMKPLVFVDFDETITQADTLSLLADAATAINGAATPFSQLSEAYLEDYRAAKQSIHESDEHGKPCSTMEKQMRFWMGIRPVEEASLQRVSTSKILRGLTPQQWRTQAQDRVPLRPGALATLTRHVDPAHLFVVSLNWSKDWIRGALGSYPALPSNLVCNDLDFVQRSPNQEPVSTGQIIPSILTSIDKAQAIQSILQAYTTRPTTIYIGDSTGDLLPLVECDIGIIIGKEPGLLKCLEKLGRPVFEGIDLDRAQKEKVIFRTDTWASIDASGILSMH</sequence>
<dbReference type="SUPFAM" id="SSF56784">
    <property type="entry name" value="HAD-like"/>
    <property type="match status" value="1"/>
</dbReference>
<accession>A0A1X2G9K1</accession>
<dbReference type="STRING" id="101127.A0A1X2G9K1"/>
<dbReference type="PANTHER" id="PTHR28181:SF1">
    <property type="entry name" value="COLD TOLERANCE PROTEIN 1"/>
    <property type="match status" value="1"/>
</dbReference>
<dbReference type="AlphaFoldDB" id="A0A1X2G9K1"/>